<comment type="caution">
    <text evidence="1">The sequence shown here is derived from an EMBL/GenBank/DDBJ whole genome shotgun (WGS) entry which is preliminary data.</text>
</comment>
<evidence type="ECO:0000313" key="2">
    <source>
        <dbReference type="Proteomes" id="UP000245202"/>
    </source>
</evidence>
<dbReference type="AlphaFoldDB" id="A0A2R5F455"/>
<dbReference type="RefSeq" id="WP_108995296.1">
    <property type="nucleotide sequence ID" value="NZ_BDQX01000356.1"/>
</dbReference>
<protein>
    <submittedName>
        <fullName evidence="1">Uncharacterized protein</fullName>
    </submittedName>
</protein>
<dbReference type="EMBL" id="BDQX01000356">
    <property type="protein sequence ID" value="GBG10891.1"/>
    <property type="molecule type" value="Genomic_DNA"/>
</dbReference>
<organism evidence="1 2">
    <name type="scientific">Paenibacillus agaridevorans</name>
    <dbReference type="NCBI Taxonomy" id="171404"/>
    <lineage>
        <taxon>Bacteria</taxon>
        <taxon>Bacillati</taxon>
        <taxon>Bacillota</taxon>
        <taxon>Bacilli</taxon>
        <taxon>Bacillales</taxon>
        <taxon>Paenibacillaceae</taxon>
        <taxon>Paenibacillus</taxon>
    </lineage>
</organism>
<sequence>MAKKIAIFETQQQVIDVVTQLENSGFKPGDMKIMAKDSEHSRRIEAETDVHADEMRDLEKTRQDIATHTDTVGTMYASGFGIAPAAMAYGYTGFGGGTASGTGIPFALSGAFTGNEHERAFLALGLDHKESEMVSREVERGAYALIVETTESKTLFDKDGGPDLSTLGIAEAVFRRCNASFIVDGS</sequence>
<evidence type="ECO:0000313" key="1">
    <source>
        <dbReference type="EMBL" id="GBG10891.1"/>
    </source>
</evidence>
<dbReference type="Proteomes" id="UP000245202">
    <property type="component" value="Unassembled WGS sequence"/>
</dbReference>
<keyword evidence="2" id="KW-1185">Reference proteome</keyword>
<proteinExistence type="predicted"/>
<gene>
    <name evidence="1" type="ORF">PAT3040_05661</name>
</gene>
<name>A0A2R5F455_9BACL</name>
<accession>A0A2R5F455</accession>
<reference evidence="1 2" key="1">
    <citation type="submission" date="2017-08" db="EMBL/GenBank/DDBJ databases">
        <title>Substantial Increase in Enzyme Production by Combined Drug-Resistance Mutations in Paenibacillus agaridevorans.</title>
        <authorList>
            <person name="Tanaka Y."/>
            <person name="Funane K."/>
            <person name="Hosaka T."/>
            <person name="Shiwa Y."/>
            <person name="Fujita N."/>
            <person name="Miyazaki T."/>
            <person name="Yoshikawa H."/>
            <person name="Murakami K."/>
            <person name="Kasahara K."/>
            <person name="Inaoka T."/>
            <person name="Hiraga Y."/>
            <person name="Ochi K."/>
        </authorList>
    </citation>
    <scope>NUCLEOTIDE SEQUENCE [LARGE SCALE GENOMIC DNA]</scope>
    <source>
        <strain evidence="1 2">T-3040</strain>
    </source>
</reference>